<protein>
    <recommendedName>
        <fullName evidence="1">Reverse transcriptase Ty1/copia-type domain-containing protein</fullName>
    </recommendedName>
</protein>
<name>A0A8T1F9B9_9STRA</name>
<proteinExistence type="predicted"/>
<comment type="caution">
    <text evidence="5">The sequence shown here is derived from an EMBL/GenBank/DDBJ whole genome shotgun (WGS) entry which is preliminary data.</text>
</comment>
<evidence type="ECO:0000313" key="3">
    <source>
        <dbReference type="EMBL" id="KAG2895026.1"/>
    </source>
</evidence>
<dbReference type="InterPro" id="IPR043502">
    <property type="entry name" value="DNA/RNA_pol_sf"/>
</dbReference>
<organism evidence="5 7">
    <name type="scientific">Phytophthora cactorum</name>
    <dbReference type="NCBI Taxonomy" id="29920"/>
    <lineage>
        <taxon>Eukaryota</taxon>
        <taxon>Sar</taxon>
        <taxon>Stramenopiles</taxon>
        <taxon>Oomycota</taxon>
        <taxon>Peronosporomycetes</taxon>
        <taxon>Peronosporales</taxon>
        <taxon>Peronosporaceae</taxon>
        <taxon>Phytophthora</taxon>
    </lineage>
</organism>
<evidence type="ECO:0000313" key="4">
    <source>
        <dbReference type="EMBL" id="KAG2908461.1"/>
    </source>
</evidence>
<reference evidence="5" key="1">
    <citation type="submission" date="2018-10" db="EMBL/GenBank/DDBJ databases">
        <title>Effector identification in a new, highly contiguous assembly of the strawberry crown rot pathogen Phytophthora cactorum.</title>
        <authorList>
            <person name="Armitage A.D."/>
            <person name="Nellist C.F."/>
            <person name="Bates H."/>
            <person name="Vickerstaff R.J."/>
            <person name="Harrison R.J."/>
        </authorList>
    </citation>
    <scope>NUCLEOTIDE SEQUENCE</scope>
    <source>
        <strain evidence="2">15-7</strain>
        <strain evidence="3">4032</strain>
        <strain evidence="4">4040</strain>
        <strain evidence="5">P415</strain>
        <strain evidence="6">P421</strain>
    </source>
</reference>
<dbReference type="Pfam" id="PF07727">
    <property type="entry name" value="RVT_2"/>
    <property type="match status" value="1"/>
</dbReference>
<dbReference type="EMBL" id="RCMK01000897">
    <property type="protein sequence ID" value="KAG2908461.1"/>
    <property type="molecule type" value="Genomic_DNA"/>
</dbReference>
<dbReference type="CDD" id="cd09272">
    <property type="entry name" value="RNase_HI_RT_Ty1"/>
    <property type="match status" value="1"/>
</dbReference>
<dbReference type="EMBL" id="RCMI01000894">
    <property type="protein sequence ID" value="KAG2895026.1"/>
    <property type="molecule type" value="Genomic_DNA"/>
</dbReference>
<dbReference type="PANTHER" id="PTHR11439">
    <property type="entry name" value="GAG-POL-RELATED RETROTRANSPOSON"/>
    <property type="match status" value="1"/>
</dbReference>
<dbReference type="Proteomes" id="UP000760860">
    <property type="component" value="Unassembled WGS sequence"/>
</dbReference>
<dbReference type="VEuPathDB" id="FungiDB:PC110_g19674"/>
<dbReference type="EMBL" id="RCMG01000881">
    <property type="protein sequence ID" value="KAG2843646.1"/>
    <property type="molecule type" value="Genomic_DNA"/>
</dbReference>
<dbReference type="AlphaFoldDB" id="A0A8T1F9B9"/>
<dbReference type="Proteomes" id="UP000736787">
    <property type="component" value="Unassembled WGS sequence"/>
</dbReference>
<dbReference type="InterPro" id="IPR013103">
    <property type="entry name" value="RVT_2"/>
</dbReference>
<sequence>MAATDEVLMSYVETTTCADSDEWKKSIVSELESLTANKTWKLVPRPAHQRPIGCHWVFPLKRDEKGQMIRRKDRLVAKRFLQKHGIDYKETYAPVAYLNLIRAKLAKCGADRFEIERCDIDTAFLNGKLNEEIYMELLEGQRELLALAEAEGSDGIVCLLLQSLNGLKQGYLVWNETIDKHLKVMDCKAADADPSVYTKDEGDDECIVCLYVDDMLIAAKNKATIASAKAGIAEKLKLKDFGCARFVLRIKIDYNMEGRTLRISQKVYTESIIKKFRQESAQPCLTPLEAGIHLTKADQPQTEHDKAKMSTNPNRSLLSRFLENPGQKHRDAGIRVVRYVLKTKDVAITYDGRQGTELVAYSDADWAGNRDDRRSVSGLMLMMSGAPVLRRSAFQTTVALSSTEAEYMALRDCVKEVVQMRLLLKDIGSGQDDGTVIYEDNQGVMALAKNVGYQARTKHIDVRYHFIREKITSGEGELESVNTKNQLADYLRKILSTKTLRYLVVRSNVGSKLETSN</sequence>
<dbReference type="Proteomes" id="UP000697107">
    <property type="component" value="Unassembled WGS sequence"/>
</dbReference>
<dbReference type="SUPFAM" id="SSF56672">
    <property type="entry name" value="DNA/RNA polymerases"/>
    <property type="match status" value="1"/>
</dbReference>
<evidence type="ECO:0000313" key="2">
    <source>
        <dbReference type="EMBL" id="KAG2843646.1"/>
    </source>
</evidence>
<feature type="domain" description="Reverse transcriptase Ty1/copia-type" evidence="1">
    <location>
        <begin position="37"/>
        <end position="289"/>
    </location>
</feature>
<dbReference type="Proteomes" id="UP000774804">
    <property type="component" value="Unassembled WGS sequence"/>
</dbReference>
<dbReference type="EMBL" id="RCMV01000932">
    <property type="protein sequence ID" value="KAG3211627.1"/>
    <property type="molecule type" value="Genomic_DNA"/>
</dbReference>
<evidence type="ECO:0000313" key="6">
    <source>
        <dbReference type="EMBL" id="KAG3211627.1"/>
    </source>
</evidence>
<accession>A0A8T1F9B9</accession>
<dbReference type="Proteomes" id="UP000735874">
    <property type="component" value="Unassembled WGS sequence"/>
</dbReference>
<evidence type="ECO:0000259" key="1">
    <source>
        <dbReference type="Pfam" id="PF07727"/>
    </source>
</evidence>
<dbReference type="EMBL" id="RCML01000895">
    <property type="protein sequence ID" value="KAG2967950.1"/>
    <property type="molecule type" value="Genomic_DNA"/>
</dbReference>
<evidence type="ECO:0000313" key="5">
    <source>
        <dbReference type="EMBL" id="KAG2967950.1"/>
    </source>
</evidence>
<dbReference type="PANTHER" id="PTHR11439:SF440">
    <property type="entry name" value="INTEGRASE CATALYTIC DOMAIN-CONTAINING PROTEIN"/>
    <property type="match status" value="1"/>
</dbReference>
<evidence type="ECO:0000313" key="7">
    <source>
        <dbReference type="Proteomes" id="UP000697107"/>
    </source>
</evidence>
<gene>
    <name evidence="2" type="ORF">PC113_g18566</name>
    <name evidence="3" type="ORF">PC115_g17977</name>
    <name evidence="4" type="ORF">PC117_g19932</name>
    <name evidence="5" type="ORF">PC118_g18298</name>
    <name evidence="6" type="ORF">PC129_g17399</name>
</gene>